<reference evidence="2 3" key="1">
    <citation type="submission" date="2022-11" db="EMBL/GenBank/DDBJ databases">
        <title>Whole genome sequence of Eschrichtius robustus ER-17-0199.</title>
        <authorList>
            <person name="Bruniche-Olsen A."/>
            <person name="Black A.N."/>
            <person name="Fields C.J."/>
            <person name="Walden K."/>
            <person name="Dewoody J.A."/>
        </authorList>
    </citation>
    <scope>NUCLEOTIDE SEQUENCE [LARGE SCALE GENOMIC DNA]</scope>
    <source>
        <strain evidence="2">ER-17-0199</strain>
        <tissue evidence="2">Blubber</tissue>
    </source>
</reference>
<sequence>MQSVSSRENRYALEDRSGVGGSVFREPHSGQRGSTGGGWAAEVRGGEPGSPPPPPPPERSMSATRAKKVKMATKSCPECDQQWAPPPNEQLSMSSLLAHSANSQQCSGRQAESEVRGGSQPSHRALQLTQPRASD</sequence>
<dbReference type="Proteomes" id="UP001159641">
    <property type="component" value="Unassembled WGS sequence"/>
</dbReference>
<proteinExistence type="predicted"/>
<feature type="compositionally biased region" description="Polar residues" evidence="1">
    <location>
        <begin position="119"/>
        <end position="135"/>
    </location>
</feature>
<dbReference type="EMBL" id="JAIQCJ010002103">
    <property type="protein sequence ID" value="KAJ8782558.1"/>
    <property type="molecule type" value="Genomic_DNA"/>
</dbReference>
<accession>A0AB34GTC3</accession>
<feature type="compositionally biased region" description="Polar residues" evidence="1">
    <location>
        <begin position="89"/>
        <end position="110"/>
    </location>
</feature>
<comment type="caution">
    <text evidence="2">The sequence shown here is derived from an EMBL/GenBank/DDBJ whole genome shotgun (WGS) entry which is preliminary data.</text>
</comment>
<evidence type="ECO:0000313" key="3">
    <source>
        <dbReference type="Proteomes" id="UP001159641"/>
    </source>
</evidence>
<feature type="compositionally biased region" description="Basic and acidic residues" evidence="1">
    <location>
        <begin position="7"/>
        <end position="17"/>
    </location>
</feature>
<feature type="compositionally biased region" description="Pro residues" evidence="1">
    <location>
        <begin position="49"/>
        <end position="58"/>
    </location>
</feature>
<name>A0AB34GTC3_ESCRO</name>
<evidence type="ECO:0000313" key="2">
    <source>
        <dbReference type="EMBL" id="KAJ8782558.1"/>
    </source>
</evidence>
<organism evidence="2 3">
    <name type="scientific">Eschrichtius robustus</name>
    <name type="common">California gray whale</name>
    <name type="synonym">Eschrichtius gibbosus</name>
    <dbReference type="NCBI Taxonomy" id="9764"/>
    <lineage>
        <taxon>Eukaryota</taxon>
        <taxon>Metazoa</taxon>
        <taxon>Chordata</taxon>
        <taxon>Craniata</taxon>
        <taxon>Vertebrata</taxon>
        <taxon>Euteleostomi</taxon>
        <taxon>Mammalia</taxon>
        <taxon>Eutheria</taxon>
        <taxon>Laurasiatheria</taxon>
        <taxon>Artiodactyla</taxon>
        <taxon>Whippomorpha</taxon>
        <taxon>Cetacea</taxon>
        <taxon>Mysticeti</taxon>
        <taxon>Eschrichtiidae</taxon>
        <taxon>Eschrichtius</taxon>
    </lineage>
</organism>
<feature type="region of interest" description="Disordered" evidence="1">
    <location>
        <begin position="1"/>
        <end position="135"/>
    </location>
</feature>
<dbReference type="AlphaFoldDB" id="A0AB34GTC3"/>
<gene>
    <name evidence="2" type="ORF">J1605_000537</name>
</gene>
<protein>
    <submittedName>
        <fullName evidence="2">Uncharacterized protein</fullName>
    </submittedName>
</protein>
<keyword evidence="3" id="KW-1185">Reference proteome</keyword>
<evidence type="ECO:0000256" key="1">
    <source>
        <dbReference type="SAM" id="MobiDB-lite"/>
    </source>
</evidence>